<dbReference type="SUPFAM" id="SSF47240">
    <property type="entry name" value="Ferritin-like"/>
    <property type="match status" value="1"/>
</dbReference>
<dbReference type="EMBL" id="MHKX01000006">
    <property type="protein sequence ID" value="OGY98532.1"/>
    <property type="molecule type" value="Genomic_DNA"/>
</dbReference>
<protein>
    <recommendedName>
        <fullName evidence="2">Ribonucleoside-diphosphate reductase subunit beta</fullName>
        <ecNumber evidence="2">1.17.4.1</ecNumber>
    </recommendedName>
</protein>
<dbReference type="NCBIfam" id="NF007186">
    <property type="entry name" value="PRK09614.1-5"/>
    <property type="match status" value="1"/>
</dbReference>
<keyword evidence="4" id="KW-0812">Transmembrane</keyword>
<dbReference type="Pfam" id="PF00268">
    <property type="entry name" value="Ribonuc_red_sm"/>
    <property type="match status" value="1"/>
</dbReference>
<dbReference type="GO" id="GO:0046872">
    <property type="term" value="F:metal ion binding"/>
    <property type="evidence" value="ECO:0007669"/>
    <property type="project" value="UniProtKB-KW"/>
</dbReference>
<dbReference type="GO" id="GO:0009263">
    <property type="term" value="P:deoxyribonucleotide biosynthetic process"/>
    <property type="evidence" value="ECO:0007669"/>
    <property type="project" value="UniProtKB-KW"/>
</dbReference>
<dbReference type="PIRSF" id="PIRSF000355">
    <property type="entry name" value="NrdB"/>
    <property type="match status" value="1"/>
</dbReference>
<evidence type="ECO:0000256" key="4">
    <source>
        <dbReference type="SAM" id="Phobius"/>
    </source>
</evidence>
<evidence type="ECO:0000313" key="6">
    <source>
        <dbReference type="Proteomes" id="UP000179059"/>
    </source>
</evidence>
<dbReference type="Proteomes" id="UP000179059">
    <property type="component" value="Unassembled WGS sequence"/>
</dbReference>
<dbReference type="NCBIfam" id="NF005550">
    <property type="entry name" value="PRK07209.1"/>
    <property type="match status" value="1"/>
</dbReference>
<dbReference type="PANTHER" id="PTHR23409:SF18">
    <property type="entry name" value="RIBONUCLEOSIDE-DIPHOSPHATE REDUCTASE SUBUNIT M2"/>
    <property type="match status" value="1"/>
</dbReference>
<reference evidence="5 6" key="1">
    <citation type="journal article" date="2016" name="Nat. Commun.">
        <title>Thousands of microbial genomes shed light on interconnected biogeochemical processes in an aquifer system.</title>
        <authorList>
            <person name="Anantharaman K."/>
            <person name="Brown C.T."/>
            <person name="Hug L.A."/>
            <person name="Sharon I."/>
            <person name="Castelle C.J."/>
            <person name="Probst A.J."/>
            <person name="Thomas B.C."/>
            <person name="Singh A."/>
            <person name="Wilkins M.J."/>
            <person name="Karaoz U."/>
            <person name="Brodie E.L."/>
            <person name="Williams K.H."/>
            <person name="Hubbard S.S."/>
            <person name="Banfield J.F."/>
        </authorList>
    </citation>
    <scope>NUCLEOTIDE SEQUENCE [LARGE SCALE GENOMIC DNA]</scope>
</reference>
<feature type="transmembrane region" description="Helical" evidence="4">
    <location>
        <begin position="190"/>
        <end position="212"/>
    </location>
</feature>
<keyword evidence="2" id="KW-0215">Deoxyribonucleotide synthesis</keyword>
<dbReference type="AlphaFoldDB" id="A0A1G2CAY8"/>
<comment type="caution">
    <text evidence="5">The sequence shown here is derived from an EMBL/GenBank/DDBJ whole genome shotgun (WGS) entry which is preliminary data.</text>
</comment>
<feature type="binding site" evidence="3">
    <location>
        <position position="127"/>
    </location>
    <ligand>
        <name>Fe cation</name>
        <dbReference type="ChEBI" id="CHEBI:24875"/>
        <label>1</label>
    </ligand>
</feature>
<comment type="function">
    <text evidence="2">Provides the precursors necessary for DNA synthesis. Catalyzes the biosynthesis of deoxyribonucleotides from the corresponding ribonucleotides.</text>
</comment>
<evidence type="ECO:0000256" key="1">
    <source>
        <dbReference type="ARBA" id="ARBA00009303"/>
    </source>
</evidence>
<feature type="binding site" evidence="3">
    <location>
        <position position="93"/>
    </location>
    <ligand>
        <name>Fe cation</name>
        <dbReference type="ChEBI" id="CHEBI:24875"/>
        <label>1</label>
    </ligand>
</feature>
<comment type="catalytic activity">
    <reaction evidence="2">
        <text>a 2'-deoxyribonucleoside 5'-diphosphate + [thioredoxin]-disulfide + H2O = a ribonucleoside 5'-diphosphate + [thioredoxin]-dithiol</text>
        <dbReference type="Rhea" id="RHEA:23252"/>
        <dbReference type="Rhea" id="RHEA-COMP:10698"/>
        <dbReference type="Rhea" id="RHEA-COMP:10700"/>
        <dbReference type="ChEBI" id="CHEBI:15377"/>
        <dbReference type="ChEBI" id="CHEBI:29950"/>
        <dbReference type="ChEBI" id="CHEBI:50058"/>
        <dbReference type="ChEBI" id="CHEBI:57930"/>
        <dbReference type="ChEBI" id="CHEBI:73316"/>
        <dbReference type="EC" id="1.17.4.1"/>
    </reaction>
</comment>
<keyword evidence="2 3" id="KW-0479">Metal-binding</keyword>
<name>A0A1G2CAY8_9BACT</name>
<keyword evidence="2" id="KW-0560">Oxidoreductase</keyword>
<dbReference type="Gene3D" id="1.10.620.20">
    <property type="entry name" value="Ribonucleotide Reductase, subunit A"/>
    <property type="match status" value="1"/>
</dbReference>
<organism evidence="5 6">
    <name type="scientific">Candidatus Liptonbacteria bacterium RIFCSPHIGHO2_01_FULL_57_28</name>
    <dbReference type="NCBI Taxonomy" id="1798647"/>
    <lineage>
        <taxon>Bacteria</taxon>
        <taxon>Candidatus Liptoniibacteriota</taxon>
    </lineage>
</organism>
<evidence type="ECO:0000313" key="5">
    <source>
        <dbReference type="EMBL" id="OGY98532.1"/>
    </source>
</evidence>
<dbReference type="PANTHER" id="PTHR23409">
    <property type="entry name" value="RIBONUCLEOSIDE-DIPHOSPHATE REDUCTASE SMALL CHAIN"/>
    <property type="match status" value="1"/>
</dbReference>
<dbReference type="InterPro" id="IPR012348">
    <property type="entry name" value="RNR-like"/>
</dbReference>
<evidence type="ECO:0000256" key="3">
    <source>
        <dbReference type="PIRSR" id="PIRSR000355-2"/>
    </source>
</evidence>
<gene>
    <name evidence="5" type="ORF">A2855_00865</name>
</gene>
<comment type="cofactor">
    <cofactor evidence="2 3">
        <name>Fe cation</name>
        <dbReference type="ChEBI" id="CHEBI:24875"/>
    </cofactor>
    <text evidence="2 3">Binds 2 iron ions per subunit.</text>
</comment>
<dbReference type="CDD" id="cd01049">
    <property type="entry name" value="RNRR2"/>
    <property type="match status" value="1"/>
</dbReference>
<keyword evidence="2 3" id="KW-0408">Iron</keyword>
<dbReference type="STRING" id="1798647.A2855_00865"/>
<comment type="similarity">
    <text evidence="1 2">Belongs to the ribonucleoside diphosphate reductase small chain family.</text>
</comment>
<dbReference type="GO" id="GO:0004748">
    <property type="term" value="F:ribonucleoside-diphosphate reductase activity, thioredoxin disulfide as acceptor"/>
    <property type="evidence" value="ECO:0007669"/>
    <property type="project" value="UniProtKB-EC"/>
</dbReference>
<dbReference type="EC" id="1.17.4.1" evidence="2"/>
<feature type="binding site" evidence="3">
    <location>
        <position position="124"/>
    </location>
    <ligand>
        <name>Fe cation</name>
        <dbReference type="ChEBI" id="CHEBI:24875"/>
        <label>2</label>
    </ligand>
</feature>
<feature type="binding site" evidence="3">
    <location>
        <position position="124"/>
    </location>
    <ligand>
        <name>Fe cation</name>
        <dbReference type="ChEBI" id="CHEBI:24875"/>
        <label>1</label>
    </ligand>
</feature>
<dbReference type="InterPro" id="IPR033909">
    <property type="entry name" value="RNR_small"/>
</dbReference>
<keyword evidence="4" id="KW-0472">Membrane</keyword>
<dbReference type="UniPathway" id="UPA00326"/>
<accession>A0A1G2CAY8</accession>
<proteinExistence type="inferred from homology"/>
<feature type="binding site" evidence="3">
    <location>
        <position position="231"/>
    </location>
    <ligand>
        <name>Fe cation</name>
        <dbReference type="ChEBI" id="CHEBI:24875"/>
        <label>2</label>
    </ligand>
</feature>
<sequence length="351" mass="40830">MIESSSFAIFEPTESAKNKDKRILNSVTTDPNKILPMKYKWARDHYKHGVANNWVPEEVNMQKDLETWKSPKGLSEDERRLILWNMGFFSTAESLTANNIVLIIYKYITNPECRQYLLRQAYEEAVHTDTFIYSCDTLGLDPDKVYTMYASVPSIRAKDEFVVAMTQSILDPNFSTVGKENIQKFVHDLVGFYVIMEGIFFYAGFVMMLSFLRQNRMVGVAEQFQYILRDESVHLAFGSDLVNTIAEENPEIWTPEFKRVLTDNIKKGVELEIAYAKDCLPTGIMGLNAEGIAEYVKYIADRRLERIHLDKVYNARNPFPWMSEMTDLKKEKNFFETRVTEYKHGSNLKWD</sequence>
<dbReference type="InterPro" id="IPR000358">
    <property type="entry name" value="RNR_small_fam"/>
</dbReference>
<feature type="binding site" evidence="3">
    <location>
        <position position="234"/>
    </location>
    <ligand>
        <name>Fe cation</name>
        <dbReference type="ChEBI" id="CHEBI:24875"/>
        <label>2</label>
    </ligand>
</feature>
<dbReference type="InterPro" id="IPR009078">
    <property type="entry name" value="Ferritin-like_SF"/>
</dbReference>
<evidence type="ECO:0000256" key="2">
    <source>
        <dbReference type="PIRNR" id="PIRNR000355"/>
    </source>
</evidence>
<keyword evidence="4" id="KW-1133">Transmembrane helix</keyword>
<feature type="binding site" evidence="3">
    <location>
        <position position="197"/>
    </location>
    <ligand>
        <name>Fe cation</name>
        <dbReference type="ChEBI" id="CHEBI:24875"/>
        <label>2</label>
    </ligand>
</feature>